<keyword evidence="4" id="KW-0472">Membrane</keyword>
<keyword evidence="4" id="KW-0812">Transmembrane</keyword>
<feature type="chain" id="PRO_5035949586" description="Carboxylesterase type B domain-containing protein" evidence="5">
    <location>
        <begin position="18"/>
        <end position="695"/>
    </location>
</feature>
<dbReference type="AlphaFoldDB" id="A0A8S1ENP7"/>
<dbReference type="InterPro" id="IPR051093">
    <property type="entry name" value="Neuroligin/BSAL"/>
</dbReference>
<comment type="similarity">
    <text evidence="2">Belongs to the 'GDXG' lipolytic enzyme family.</text>
</comment>
<reference evidence="7 8" key="1">
    <citation type="submission" date="2020-04" db="EMBL/GenBank/DDBJ databases">
        <authorList>
            <person name="Laetsch R D."/>
            <person name="Stevens L."/>
            <person name="Kumar S."/>
            <person name="Blaxter L. M."/>
        </authorList>
    </citation>
    <scope>NUCLEOTIDE SEQUENCE [LARGE SCALE GENOMIC DNA]</scope>
</reference>
<protein>
    <recommendedName>
        <fullName evidence="6">Carboxylesterase type B domain-containing protein</fullName>
    </recommendedName>
</protein>
<dbReference type="EMBL" id="CADEPM010000002">
    <property type="protein sequence ID" value="CAB3399435.1"/>
    <property type="molecule type" value="Genomic_DNA"/>
</dbReference>
<feature type="transmembrane region" description="Helical" evidence="4">
    <location>
        <begin position="654"/>
        <end position="677"/>
    </location>
</feature>
<dbReference type="Gene3D" id="3.40.50.1820">
    <property type="entry name" value="alpha/beta hydrolase"/>
    <property type="match status" value="1"/>
</dbReference>
<dbReference type="SUPFAM" id="SSF53474">
    <property type="entry name" value="alpha/beta-Hydrolases"/>
    <property type="match status" value="1"/>
</dbReference>
<keyword evidence="8" id="KW-1185">Reference proteome</keyword>
<dbReference type="InterPro" id="IPR029058">
    <property type="entry name" value="AB_hydrolase_fold"/>
</dbReference>
<proteinExistence type="inferred from homology"/>
<dbReference type="PANTHER" id="PTHR43903">
    <property type="entry name" value="NEUROLIGIN"/>
    <property type="match status" value="1"/>
</dbReference>
<dbReference type="PROSITE" id="PS00941">
    <property type="entry name" value="CARBOXYLESTERASE_B_2"/>
    <property type="match status" value="1"/>
</dbReference>
<dbReference type="InterPro" id="IPR002018">
    <property type="entry name" value="CarbesteraseB"/>
</dbReference>
<dbReference type="Proteomes" id="UP000494206">
    <property type="component" value="Unassembled WGS sequence"/>
</dbReference>
<name>A0A8S1ENP7_9PELO</name>
<keyword evidence="3 5" id="KW-0732">Signal</keyword>
<dbReference type="GO" id="GO:0016787">
    <property type="term" value="F:hydrolase activity"/>
    <property type="evidence" value="ECO:0007669"/>
    <property type="project" value="InterPro"/>
</dbReference>
<evidence type="ECO:0000259" key="6">
    <source>
        <dbReference type="Pfam" id="PF00135"/>
    </source>
</evidence>
<gene>
    <name evidence="7" type="ORF">CBOVIS_LOCUS2559</name>
</gene>
<feature type="domain" description="Carboxylesterase type B" evidence="6">
    <location>
        <begin position="23"/>
        <end position="606"/>
    </location>
</feature>
<keyword evidence="4" id="KW-1133">Transmembrane helix</keyword>
<evidence type="ECO:0000256" key="5">
    <source>
        <dbReference type="SAM" id="SignalP"/>
    </source>
</evidence>
<evidence type="ECO:0000256" key="3">
    <source>
        <dbReference type="ARBA" id="ARBA00022729"/>
    </source>
</evidence>
<dbReference type="InterPro" id="IPR019819">
    <property type="entry name" value="Carboxylesterase_B_CS"/>
</dbReference>
<dbReference type="PROSITE" id="PS01173">
    <property type="entry name" value="LIPASE_GDXG_HIS"/>
    <property type="match status" value="1"/>
</dbReference>
<dbReference type="Pfam" id="PF00135">
    <property type="entry name" value="COesterase"/>
    <property type="match status" value="1"/>
</dbReference>
<evidence type="ECO:0000256" key="4">
    <source>
        <dbReference type="SAM" id="Phobius"/>
    </source>
</evidence>
<evidence type="ECO:0000256" key="2">
    <source>
        <dbReference type="ARBA" id="ARBA00010515"/>
    </source>
</evidence>
<comment type="caution">
    <text evidence="7">The sequence shown here is derived from an EMBL/GenBank/DDBJ whole genome shotgun (WGS) entry which is preliminary data.</text>
</comment>
<dbReference type="InterPro" id="IPR002168">
    <property type="entry name" value="Lipase_GDXG_HIS_AS"/>
</dbReference>
<comment type="similarity">
    <text evidence="1">Belongs to the type-B carboxylesterase/lipase family.</text>
</comment>
<evidence type="ECO:0000313" key="8">
    <source>
        <dbReference type="Proteomes" id="UP000494206"/>
    </source>
</evidence>
<dbReference type="OrthoDB" id="19653at2759"/>
<accession>A0A8S1ENP7</accession>
<evidence type="ECO:0000313" key="7">
    <source>
        <dbReference type="EMBL" id="CAB3399435.1"/>
    </source>
</evidence>
<evidence type="ECO:0000256" key="1">
    <source>
        <dbReference type="ARBA" id="ARBA00005964"/>
    </source>
</evidence>
<feature type="signal peptide" evidence="5">
    <location>
        <begin position="1"/>
        <end position="17"/>
    </location>
</feature>
<organism evidence="7 8">
    <name type="scientific">Caenorhabditis bovis</name>
    <dbReference type="NCBI Taxonomy" id="2654633"/>
    <lineage>
        <taxon>Eukaryota</taxon>
        <taxon>Metazoa</taxon>
        <taxon>Ecdysozoa</taxon>
        <taxon>Nematoda</taxon>
        <taxon>Chromadorea</taxon>
        <taxon>Rhabditida</taxon>
        <taxon>Rhabditina</taxon>
        <taxon>Rhabditomorpha</taxon>
        <taxon>Rhabditoidea</taxon>
        <taxon>Rhabditidae</taxon>
        <taxon>Peloderinae</taxon>
        <taxon>Caenorhabditis</taxon>
    </lineage>
</organism>
<sequence>MRPIHLISLGIIALCDCQVLEKSRSVWVEQGLVRGSIYNIDGKHIQIFRGIPYAEPPLGELRFKKPVKKARWHQELSAVEYGPPCLQFMDFHKNDRFAKANMERQSEDCLYLNVFSPYDLDDESKTYPILVWIHGGSFLAGSADTGIEMETVAKNLVAKGITFVSINYRLGPLGFLVSQNGDKLEGNYGIWDMVMALQWIQANMKQFNGDPTKVTVIGESAGGAAASLLALSPKTEGLLHQAIVMSGSALAGWALHRHSQPAYSVDNIVSYLRCEKWINEEETMEIVGDEYHLMVGSDLKKTVCNFQEVKVKCLTDDMSQMQQVDCLRRELNFTSAFFRKALSAELGVSKMVVDGDLIPVAGVELAEQYSKVPIMTGVARKEWGHKKSLFYNMHQRDVLTREEVEEQVYRVIDNSFHESASEKLSNSTIQLLANATMVRYVEKAKSGFPANHVVSSLQKLESDIEFVAPCHREVAGYAKQGLPVFLYSFDYVPEGKIIETEKKIYRLFGDNPIEMKRTEKDETAPKAAFHGLDHAFIFSRGYSSNFEIMPYSKRDEAMSKILCTMITNFVKKGDPSLQKFTWPIYTANNTQHISINIPLKVIDGDIHWPDPQFWNIEADLITGYIAKDSETVLDPDADLTNEERVQLSAYRRSWYALWVLVIILSILIWAFVAYCTYQKSQSGRSKPYDNILLSN</sequence>